<evidence type="ECO:0000256" key="2">
    <source>
        <dbReference type="ARBA" id="ARBA00022475"/>
    </source>
</evidence>
<dbReference type="GO" id="GO:0009103">
    <property type="term" value="P:lipopolysaccharide biosynthetic process"/>
    <property type="evidence" value="ECO:0007669"/>
    <property type="project" value="UniProtKB-ARBA"/>
</dbReference>
<dbReference type="GO" id="GO:0005886">
    <property type="term" value="C:plasma membrane"/>
    <property type="evidence" value="ECO:0007669"/>
    <property type="project" value="UniProtKB-SubCell"/>
</dbReference>
<feature type="transmembrane region" description="Helical" evidence="9">
    <location>
        <begin position="146"/>
        <end position="165"/>
    </location>
</feature>
<evidence type="ECO:0000256" key="9">
    <source>
        <dbReference type="SAM" id="Phobius"/>
    </source>
</evidence>
<organism evidence="11 12">
    <name type="scientific">Blastochloris tepida</name>
    <dbReference type="NCBI Taxonomy" id="2233851"/>
    <lineage>
        <taxon>Bacteria</taxon>
        <taxon>Pseudomonadati</taxon>
        <taxon>Pseudomonadota</taxon>
        <taxon>Alphaproteobacteria</taxon>
        <taxon>Hyphomicrobiales</taxon>
        <taxon>Blastochloridaceae</taxon>
        <taxon>Blastochloris</taxon>
    </lineage>
</organism>
<feature type="transmembrane region" description="Helical" evidence="9">
    <location>
        <begin position="38"/>
        <end position="58"/>
    </location>
</feature>
<evidence type="ECO:0000256" key="7">
    <source>
        <dbReference type="ARBA" id="ARBA00023136"/>
    </source>
</evidence>
<feature type="transmembrane region" description="Helical" evidence="9">
    <location>
        <begin position="121"/>
        <end position="140"/>
    </location>
</feature>
<gene>
    <name evidence="11" type="ORF">BLTE_27900</name>
</gene>
<dbReference type="InterPro" id="IPR050297">
    <property type="entry name" value="LipidA_mod_glycosyltrf_83"/>
</dbReference>
<proteinExistence type="predicted"/>
<evidence type="ECO:0000256" key="3">
    <source>
        <dbReference type="ARBA" id="ARBA00022676"/>
    </source>
</evidence>
<feature type="compositionally biased region" description="Low complexity" evidence="8">
    <location>
        <begin position="573"/>
        <end position="584"/>
    </location>
</feature>
<dbReference type="GO" id="GO:0016763">
    <property type="term" value="F:pentosyltransferase activity"/>
    <property type="evidence" value="ECO:0007669"/>
    <property type="project" value="TreeGrafter"/>
</dbReference>
<evidence type="ECO:0000313" key="12">
    <source>
        <dbReference type="Proteomes" id="UP000266934"/>
    </source>
</evidence>
<keyword evidence="4" id="KW-0808">Transferase</keyword>
<keyword evidence="7 9" id="KW-0472">Membrane</keyword>
<protein>
    <recommendedName>
        <fullName evidence="10">Glycosyltransferase RgtA/B/C/D-like domain-containing protein</fullName>
    </recommendedName>
</protein>
<dbReference type="Proteomes" id="UP000266934">
    <property type="component" value="Chromosome"/>
</dbReference>
<feature type="transmembrane region" description="Helical" evidence="9">
    <location>
        <begin position="355"/>
        <end position="372"/>
    </location>
</feature>
<evidence type="ECO:0000256" key="1">
    <source>
        <dbReference type="ARBA" id="ARBA00004651"/>
    </source>
</evidence>
<evidence type="ECO:0000313" key="11">
    <source>
        <dbReference type="EMBL" id="BBF94105.1"/>
    </source>
</evidence>
<keyword evidence="5 9" id="KW-0812">Transmembrane</keyword>
<feature type="region of interest" description="Disordered" evidence="8">
    <location>
        <begin position="564"/>
        <end position="591"/>
    </location>
</feature>
<keyword evidence="6 9" id="KW-1133">Transmembrane helix</keyword>
<feature type="transmembrane region" description="Helical" evidence="9">
    <location>
        <begin position="96"/>
        <end position="114"/>
    </location>
</feature>
<evidence type="ECO:0000256" key="6">
    <source>
        <dbReference type="ARBA" id="ARBA00022989"/>
    </source>
</evidence>
<dbReference type="PANTHER" id="PTHR33908:SF11">
    <property type="entry name" value="MEMBRANE PROTEIN"/>
    <property type="match status" value="1"/>
</dbReference>
<dbReference type="InterPro" id="IPR038731">
    <property type="entry name" value="RgtA/B/C-like"/>
</dbReference>
<keyword evidence="3" id="KW-0328">Glycosyltransferase</keyword>
<dbReference type="AlphaFoldDB" id="A0A348G3H2"/>
<comment type="subcellular location">
    <subcellularLocation>
        <location evidence="1">Cell membrane</location>
        <topology evidence="1">Multi-pass membrane protein</topology>
    </subcellularLocation>
</comment>
<feature type="transmembrane region" description="Helical" evidence="9">
    <location>
        <begin position="217"/>
        <end position="238"/>
    </location>
</feature>
<feature type="transmembrane region" description="Helical" evidence="9">
    <location>
        <begin position="250"/>
        <end position="272"/>
    </location>
</feature>
<evidence type="ECO:0000259" key="10">
    <source>
        <dbReference type="Pfam" id="PF13231"/>
    </source>
</evidence>
<dbReference type="EMBL" id="AP018907">
    <property type="protein sequence ID" value="BBF94105.1"/>
    <property type="molecule type" value="Genomic_DNA"/>
</dbReference>
<feature type="transmembrane region" description="Helical" evidence="9">
    <location>
        <begin position="319"/>
        <end position="343"/>
    </location>
</feature>
<evidence type="ECO:0000256" key="5">
    <source>
        <dbReference type="ARBA" id="ARBA00022692"/>
    </source>
</evidence>
<feature type="transmembrane region" description="Helical" evidence="9">
    <location>
        <begin position="384"/>
        <end position="403"/>
    </location>
</feature>
<keyword evidence="2" id="KW-1003">Cell membrane</keyword>
<name>A0A348G3H2_9HYPH</name>
<sequence>MFKLRARPESGAQTTFGASISSGTRIQSGALTASGAHIADIAALALLAALSVVALLTFRHYGLGWDDYTHAEYGELLLAYYTSGFEDTRALSFVNLYYYGGGFDMLSAIAARILPLDLFAARRLMGAVVGLIGLAITWRLGRRLGGPNAGLAALVLLALCPLYYGHMFMNAKDVPFAVAKIGLLYALVRALEEYPKPSWKTVALVGLTLGLTIGTRVMGGIAVLSVGLAGIVLLTLEARRTSLKAAARQFAAFTGILSLGLVLAYGVMGLVWPWAIAEPLNPIRAVMYFTKFWEVPWRELYEGSAVLVPEMPRGYVPTLFAVTMPESFLVLALLGIGLALRTLFRADVAPTRRTIEILVLGAALVPILVTVATKPAMYNGIRHFVFVTPPLAVLGGLAVAWLIERLAPRPRLRAATLGVLGLAASVTAVDMVRLHPYQYAHYNHVIGGLQTADREFMLDYWGLAFKQAGEELRAEIDRKGLKPPKGRRWKVATCGPHNAARIALGPDFIVTYDTRGADFALMLGEYYCQQLPLKPMVEVSREGVVFASVYDVRNADPLASVFSTPPIQPVPPGQQQAAGTAAMPRPAVTAP</sequence>
<evidence type="ECO:0000256" key="4">
    <source>
        <dbReference type="ARBA" id="ARBA00022679"/>
    </source>
</evidence>
<dbReference type="KEGG" id="blag:BLTE_27900"/>
<reference evidence="11 12" key="1">
    <citation type="submission" date="2018-08" db="EMBL/GenBank/DDBJ databases">
        <title>Complete genome sequencing of Blastochloris tepida GI.</title>
        <authorList>
            <person name="Tsukatani Y."/>
            <person name="Mori H."/>
        </authorList>
    </citation>
    <scope>NUCLEOTIDE SEQUENCE [LARGE SCALE GENOMIC DNA]</scope>
    <source>
        <strain evidence="11 12">GI</strain>
    </source>
</reference>
<accession>A0A348G3H2</accession>
<dbReference type="PANTHER" id="PTHR33908">
    <property type="entry name" value="MANNOSYLTRANSFERASE YKCB-RELATED"/>
    <property type="match status" value="1"/>
</dbReference>
<keyword evidence="12" id="KW-1185">Reference proteome</keyword>
<dbReference type="Pfam" id="PF13231">
    <property type="entry name" value="PMT_2"/>
    <property type="match status" value="1"/>
</dbReference>
<evidence type="ECO:0000256" key="8">
    <source>
        <dbReference type="SAM" id="MobiDB-lite"/>
    </source>
</evidence>
<feature type="domain" description="Glycosyltransferase RgtA/B/C/D-like" evidence="10">
    <location>
        <begin position="120"/>
        <end position="251"/>
    </location>
</feature>